<dbReference type="Pfam" id="PF13462">
    <property type="entry name" value="Thioredoxin_4"/>
    <property type="match status" value="1"/>
</dbReference>
<dbReference type="InterPro" id="IPR012336">
    <property type="entry name" value="Thioredoxin-like_fold"/>
</dbReference>
<feature type="signal peptide" evidence="1">
    <location>
        <begin position="1"/>
        <end position="23"/>
    </location>
</feature>
<evidence type="ECO:0000313" key="3">
    <source>
        <dbReference type="EMBL" id="GEA50013.1"/>
    </source>
</evidence>
<feature type="chain" id="PRO_5021272683" evidence="1">
    <location>
        <begin position="24"/>
        <end position="241"/>
    </location>
</feature>
<reference evidence="3 4" key="1">
    <citation type="submission" date="2019-06" db="EMBL/GenBank/DDBJ databases">
        <title>Whole genome shotgun sequence of Vibrio inusitatus NBRC 102082.</title>
        <authorList>
            <person name="Hosoyama A."/>
            <person name="Uohara A."/>
            <person name="Ohji S."/>
            <person name="Ichikawa N."/>
        </authorList>
    </citation>
    <scope>NUCLEOTIDE SEQUENCE [LARGE SCALE GENOMIC DNA]</scope>
    <source>
        <strain evidence="3 4">NBRC 102082</strain>
    </source>
</reference>
<dbReference type="PANTHER" id="PTHR35272">
    <property type="entry name" value="THIOL:DISULFIDE INTERCHANGE PROTEIN DSBC-RELATED"/>
    <property type="match status" value="1"/>
</dbReference>
<organism evidence="3 4">
    <name type="scientific">Vibrio inusitatus NBRC 102082</name>
    <dbReference type="NCBI Taxonomy" id="1219070"/>
    <lineage>
        <taxon>Bacteria</taxon>
        <taxon>Pseudomonadati</taxon>
        <taxon>Pseudomonadota</taxon>
        <taxon>Gammaproteobacteria</taxon>
        <taxon>Vibrionales</taxon>
        <taxon>Vibrionaceae</taxon>
        <taxon>Vibrio</taxon>
    </lineage>
</organism>
<feature type="domain" description="Thioredoxin" evidence="2">
    <location>
        <begin position="30"/>
        <end position="238"/>
    </location>
</feature>
<dbReference type="InterPro" id="IPR013766">
    <property type="entry name" value="Thioredoxin_domain"/>
</dbReference>
<dbReference type="InterPro" id="IPR051470">
    <property type="entry name" value="Thiol:disulfide_interchange"/>
</dbReference>
<name>A0A4Y3HS88_9VIBR</name>
<evidence type="ECO:0000256" key="1">
    <source>
        <dbReference type="SAM" id="SignalP"/>
    </source>
</evidence>
<dbReference type="InterPro" id="IPR036249">
    <property type="entry name" value="Thioredoxin-like_sf"/>
</dbReference>
<proteinExistence type="predicted"/>
<dbReference type="CDD" id="cd03023">
    <property type="entry name" value="DsbA_Com1_like"/>
    <property type="match status" value="1"/>
</dbReference>
<comment type="caution">
    <text evidence="3">The sequence shown here is derived from an EMBL/GenBank/DDBJ whole genome shotgun (WGS) entry which is preliminary data.</text>
</comment>
<sequence>MNIKTLFISLVASLLVFIAPVNANQNTTTQKIQEIADMLQMHPELVDSLHGNLQTYIEQQDQLKSVLSQSHDYLYNNDLQPSIGNKEAPLTLIVFTDYSCPWCKKFDPELYKLVENNPDTVRVVNLYVPLKEQSSVNSASFGLNVWREKRSSYEDVHQLMVGKPGAHNLNSISKVAKNTDTTAFVNPSMKSDELINKNLALFSDLGLRGTPAMLVDGEIISGYLTYEKLQALVDDKLSNLN</sequence>
<accession>A0A4Y3HS88</accession>
<protein>
    <submittedName>
        <fullName evidence="3">Copper sensitivity protein ScsC</fullName>
    </submittedName>
</protein>
<dbReference type="PROSITE" id="PS51352">
    <property type="entry name" value="THIOREDOXIN_2"/>
    <property type="match status" value="1"/>
</dbReference>
<dbReference type="SUPFAM" id="SSF52833">
    <property type="entry name" value="Thioredoxin-like"/>
    <property type="match status" value="1"/>
</dbReference>
<dbReference type="EMBL" id="BJLF01000003">
    <property type="protein sequence ID" value="GEA50013.1"/>
    <property type="molecule type" value="Genomic_DNA"/>
</dbReference>
<evidence type="ECO:0000259" key="2">
    <source>
        <dbReference type="PROSITE" id="PS51352"/>
    </source>
</evidence>
<dbReference type="PANTHER" id="PTHR35272:SF3">
    <property type="entry name" value="THIOL:DISULFIDE INTERCHANGE PROTEIN DSBC"/>
    <property type="match status" value="1"/>
</dbReference>
<keyword evidence="1" id="KW-0732">Signal</keyword>
<keyword evidence="4" id="KW-1185">Reference proteome</keyword>
<dbReference type="Gene3D" id="3.40.30.10">
    <property type="entry name" value="Glutaredoxin"/>
    <property type="match status" value="1"/>
</dbReference>
<dbReference type="AlphaFoldDB" id="A0A4Y3HS88"/>
<dbReference type="RefSeq" id="WP_141344351.1">
    <property type="nucleotide sequence ID" value="NZ_BJLF01000003.1"/>
</dbReference>
<gene>
    <name evidence="3" type="ORF">VIN01S_08170</name>
</gene>
<dbReference type="Proteomes" id="UP000318717">
    <property type="component" value="Unassembled WGS sequence"/>
</dbReference>
<dbReference type="OrthoDB" id="9780340at2"/>
<evidence type="ECO:0000313" key="4">
    <source>
        <dbReference type="Proteomes" id="UP000318717"/>
    </source>
</evidence>